<protein>
    <submittedName>
        <fullName evidence="2">Uncharacterized protein</fullName>
    </submittedName>
</protein>
<comment type="caution">
    <text evidence="2">The sequence shown here is derived from an EMBL/GenBank/DDBJ whole genome shotgun (WGS) entry which is preliminary data.</text>
</comment>
<dbReference type="EMBL" id="JAKZEL010000005">
    <property type="protein sequence ID" value="KAI4543252.1"/>
    <property type="molecule type" value="Genomic_DNA"/>
</dbReference>
<keyword evidence="3" id="KW-1185">Reference proteome</keyword>
<reference evidence="2" key="1">
    <citation type="submission" date="2022-03" db="EMBL/GenBank/DDBJ databases">
        <title>Genomic analyses of argali, domestic sheep and their hybrids provide insights into chromosomal evolution, heterosis and genetic basis of agronomic traits.</title>
        <authorList>
            <person name="Li M."/>
        </authorList>
    </citation>
    <scope>NUCLEOTIDE SEQUENCE</scope>
    <source>
        <strain evidence="2">CAU-MHL-2022a</strain>
        <tissue evidence="2">Skin</tissue>
    </source>
</reference>
<evidence type="ECO:0000313" key="2">
    <source>
        <dbReference type="EMBL" id="KAI4543252.1"/>
    </source>
</evidence>
<dbReference type="AlphaFoldDB" id="A0AAD4YDG5"/>
<feature type="region of interest" description="Disordered" evidence="1">
    <location>
        <begin position="1"/>
        <end position="29"/>
    </location>
</feature>
<accession>A0AAD4YDG5</accession>
<evidence type="ECO:0000256" key="1">
    <source>
        <dbReference type="SAM" id="MobiDB-lite"/>
    </source>
</evidence>
<feature type="region of interest" description="Disordered" evidence="1">
    <location>
        <begin position="72"/>
        <end position="145"/>
    </location>
</feature>
<organism evidence="2 3">
    <name type="scientific">Ovis ammon polii</name>
    <dbReference type="NCBI Taxonomy" id="230172"/>
    <lineage>
        <taxon>Eukaryota</taxon>
        <taxon>Metazoa</taxon>
        <taxon>Chordata</taxon>
        <taxon>Craniata</taxon>
        <taxon>Vertebrata</taxon>
        <taxon>Euteleostomi</taxon>
        <taxon>Mammalia</taxon>
        <taxon>Eutheria</taxon>
        <taxon>Laurasiatheria</taxon>
        <taxon>Artiodactyla</taxon>
        <taxon>Ruminantia</taxon>
        <taxon>Pecora</taxon>
        <taxon>Bovidae</taxon>
        <taxon>Caprinae</taxon>
        <taxon>Ovis</taxon>
    </lineage>
</organism>
<evidence type="ECO:0000313" key="3">
    <source>
        <dbReference type="Proteomes" id="UP001214576"/>
    </source>
</evidence>
<dbReference type="Proteomes" id="UP001214576">
    <property type="component" value="Unassembled WGS sequence"/>
</dbReference>
<name>A0AAD4YDG5_OVIAM</name>
<sequence length="145" mass="15847">MSTARTTSKASSRVTNLQPKESLTGDLSLGKDMALSRSSSYRGPAVPTGAHGVVYPRVMRVDWMQEQKEVMLENPGKPVSSIRNSSDCFEESMPDPGEPRLPMMLVAWEDKPTQGWEPASPAPSTLKASQGRCCQDPHLTDEEAL</sequence>
<gene>
    <name evidence="2" type="ORF">MG293_006046</name>
</gene>
<feature type="compositionally biased region" description="Low complexity" evidence="1">
    <location>
        <begin position="1"/>
        <end position="15"/>
    </location>
</feature>
<proteinExistence type="predicted"/>